<feature type="compositionally biased region" description="Basic and acidic residues" evidence="1">
    <location>
        <begin position="407"/>
        <end position="431"/>
    </location>
</feature>
<dbReference type="PANTHER" id="PTHR43174">
    <property type="entry name" value="UDP-N-ACETYLGLUCOSAMINE 2-EPIMERASE"/>
    <property type="match status" value="1"/>
</dbReference>
<proteinExistence type="predicted"/>
<evidence type="ECO:0000313" key="3">
    <source>
        <dbReference type="EMBL" id="GHE98752.1"/>
    </source>
</evidence>
<dbReference type="InterPro" id="IPR029767">
    <property type="entry name" value="WecB-like"/>
</dbReference>
<dbReference type="Proteomes" id="UP000605897">
    <property type="component" value="Unassembled WGS sequence"/>
</dbReference>
<evidence type="ECO:0000259" key="2">
    <source>
        <dbReference type="Pfam" id="PF02350"/>
    </source>
</evidence>
<keyword evidence="4" id="KW-1185">Reference proteome</keyword>
<dbReference type="Gene3D" id="3.40.50.2000">
    <property type="entry name" value="Glycogen Phosphorylase B"/>
    <property type="match status" value="2"/>
</dbReference>
<dbReference type="PANTHER" id="PTHR43174:SF3">
    <property type="entry name" value="UDP-N-ACETYLGLUCOSAMINE 2-EPIMERASE"/>
    <property type="match status" value="1"/>
</dbReference>
<comment type="caution">
    <text evidence="3">The sequence shown here is derived from an EMBL/GenBank/DDBJ whole genome shotgun (WGS) entry which is preliminary data.</text>
</comment>
<dbReference type="Pfam" id="PF02350">
    <property type="entry name" value="Epimerase_2"/>
    <property type="match status" value="1"/>
</dbReference>
<dbReference type="EMBL" id="BNAU01000003">
    <property type="protein sequence ID" value="GHE98752.1"/>
    <property type="molecule type" value="Genomic_DNA"/>
</dbReference>
<dbReference type="InterPro" id="IPR020004">
    <property type="entry name" value="UDP-GlcNAc_Epase"/>
</dbReference>
<protein>
    <submittedName>
        <fullName evidence="3">UDP-N-acetyl glucosamine 2-epimerase</fullName>
    </submittedName>
</protein>
<name>A0ABQ3J452_9PSEU</name>
<feature type="region of interest" description="Disordered" evidence="1">
    <location>
        <begin position="396"/>
        <end position="431"/>
    </location>
</feature>
<feature type="domain" description="UDP-N-acetylglucosamine 2-epimerase" evidence="2">
    <location>
        <begin position="35"/>
        <end position="381"/>
    </location>
</feature>
<evidence type="ECO:0000313" key="4">
    <source>
        <dbReference type="Proteomes" id="UP000605897"/>
    </source>
</evidence>
<gene>
    <name evidence="3" type="ORF">GCM10017786_34610</name>
</gene>
<reference evidence="4" key="1">
    <citation type="journal article" date="2019" name="Int. J. Syst. Evol. Microbiol.">
        <title>The Global Catalogue of Microorganisms (GCM) 10K type strain sequencing project: providing services to taxonomists for standard genome sequencing and annotation.</title>
        <authorList>
            <consortium name="The Broad Institute Genomics Platform"/>
            <consortium name="The Broad Institute Genome Sequencing Center for Infectious Disease"/>
            <person name="Wu L."/>
            <person name="Ma J."/>
        </authorList>
    </citation>
    <scope>NUCLEOTIDE SEQUENCE [LARGE SCALE GENOMIC DNA]</scope>
    <source>
        <strain evidence="4">CGMCC 4.7677</strain>
    </source>
</reference>
<accession>A0ABQ3J452</accession>
<evidence type="ECO:0000256" key="1">
    <source>
        <dbReference type="SAM" id="MobiDB-lite"/>
    </source>
</evidence>
<dbReference type="InterPro" id="IPR003331">
    <property type="entry name" value="UDP_GlcNAc_Epimerase_2_dom"/>
</dbReference>
<organism evidence="3 4">
    <name type="scientific">Amycolatopsis deserti</name>
    <dbReference type="NCBI Taxonomy" id="185696"/>
    <lineage>
        <taxon>Bacteria</taxon>
        <taxon>Bacillati</taxon>
        <taxon>Actinomycetota</taxon>
        <taxon>Actinomycetes</taxon>
        <taxon>Pseudonocardiales</taxon>
        <taxon>Pseudonocardiaceae</taxon>
        <taxon>Amycolatopsis</taxon>
    </lineage>
</organism>
<sequence>MVDLVTDRRLRATLRVCVFTGSRADYGPLLSVIRRLDDDPEIDLRLLVTGSHLLSEKGMTVEDIRADGFRIDERVHNVLASDSPVGVAASFGLGVIGYAQALDRIRPDVFLVLGDRYEALAGAVAAATHRIPIGHICGGEVTAGSTDEWARHAISKVAQLHFVATDSFRRRVIQLGEQPDRVFNVGSPGLDTIRTMNWRGRAELAAEIGVELREPVILVTYHSATADPAGTAAGAVGLAEALARYPDATVILTGTNVDLGSTTAVSPLLEHVRRRGRRAAFNDSLGQQRYLSLLRLADLVVGNSSSALIEAPAVGTPTVNVGSRQDGRPRAESVIDCGETAEEIYEAMRVALGVEHRRLTEAASSPYGDGHAAERIVTILKRARLDSVAKSFYDLPVPASGMPDEPAAGREVDLHGRDPARATRCRDSSPR</sequence>
<dbReference type="NCBIfam" id="TIGR03568">
    <property type="entry name" value="NeuC_NnaA"/>
    <property type="match status" value="1"/>
</dbReference>
<dbReference type="RefSeq" id="WP_191245544.1">
    <property type="nucleotide sequence ID" value="NZ_BNAU01000003.1"/>
</dbReference>
<dbReference type="SUPFAM" id="SSF53756">
    <property type="entry name" value="UDP-Glycosyltransferase/glycogen phosphorylase"/>
    <property type="match status" value="1"/>
</dbReference>